<dbReference type="PANTHER" id="PTHR47499:SF6">
    <property type="entry name" value="SERINE PROTEASE INHIBITOR KAZAL-TYPE 6"/>
    <property type="match status" value="1"/>
</dbReference>
<evidence type="ECO:0000256" key="3">
    <source>
        <dbReference type="ARBA" id="ARBA00023157"/>
    </source>
</evidence>
<evidence type="ECO:0000259" key="4">
    <source>
        <dbReference type="PROSITE" id="PS51465"/>
    </source>
</evidence>
<dbReference type="Pfam" id="PF00050">
    <property type="entry name" value="Kazal_1"/>
    <property type="match status" value="1"/>
</dbReference>
<evidence type="ECO:0000313" key="5">
    <source>
        <dbReference type="EMBL" id="CAH7027822.1"/>
    </source>
</evidence>
<evidence type="ECO:0000256" key="2">
    <source>
        <dbReference type="ARBA" id="ARBA00022525"/>
    </source>
</evidence>
<dbReference type="InterPro" id="IPR036058">
    <property type="entry name" value="Kazal_dom_sf"/>
</dbReference>
<gene>
    <name evidence="5" type="primary">Gm36368</name>
    <name evidence="5" type="ORF">PHOROB_LOCUS13697</name>
</gene>
<keyword evidence="2" id="KW-0964">Secreted</keyword>
<reference evidence="5" key="1">
    <citation type="submission" date="2022-06" db="EMBL/GenBank/DDBJ databases">
        <authorList>
            <person name="Andreotti S."/>
            <person name="Wyler E."/>
        </authorList>
    </citation>
    <scope>NUCLEOTIDE SEQUENCE</scope>
</reference>
<dbReference type="GO" id="GO:0005576">
    <property type="term" value="C:extracellular region"/>
    <property type="evidence" value="ECO:0007669"/>
    <property type="project" value="UniProtKB-SubCell"/>
</dbReference>
<dbReference type="AlphaFoldDB" id="A0AAV0A1B8"/>
<keyword evidence="3" id="KW-1015">Disulfide bond</keyword>
<sequence length="95" mass="10884">MEKSKVFLLAFLATSFFSYIIGDMSFKVISCSHYQKKYVQKKHICSIRVSPLCASNNVTYPNSCVYCFANIESITMGVKFTSKLKAPLWHLKKML</sequence>
<dbReference type="PROSITE" id="PS51465">
    <property type="entry name" value="KAZAL_2"/>
    <property type="match status" value="1"/>
</dbReference>
<feature type="domain" description="Kazal-like" evidence="4">
    <location>
        <begin position="25"/>
        <end position="81"/>
    </location>
</feature>
<name>A0AAV0A1B8_PHORO</name>
<evidence type="ECO:0000256" key="1">
    <source>
        <dbReference type="ARBA" id="ARBA00004613"/>
    </source>
</evidence>
<proteinExistence type="predicted"/>
<evidence type="ECO:0000313" key="6">
    <source>
        <dbReference type="Proteomes" id="UP001152836"/>
    </source>
</evidence>
<dbReference type="Gene3D" id="3.30.60.30">
    <property type="match status" value="1"/>
</dbReference>
<dbReference type="EMBL" id="CALSGD010001533">
    <property type="protein sequence ID" value="CAH7027822.1"/>
    <property type="molecule type" value="Genomic_DNA"/>
</dbReference>
<dbReference type="PROSITE" id="PS00282">
    <property type="entry name" value="KAZAL_1"/>
    <property type="match status" value="1"/>
</dbReference>
<dbReference type="InterPro" id="IPR050159">
    <property type="entry name" value="Kazal-type_SerProtInhib"/>
</dbReference>
<organism evidence="5 6">
    <name type="scientific">Phodopus roborovskii</name>
    <name type="common">Roborovski's desert hamster</name>
    <name type="synonym">Cricetulus roborovskii</name>
    <dbReference type="NCBI Taxonomy" id="109678"/>
    <lineage>
        <taxon>Eukaryota</taxon>
        <taxon>Metazoa</taxon>
        <taxon>Chordata</taxon>
        <taxon>Craniata</taxon>
        <taxon>Vertebrata</taxon>
        <taxon>Euteleostomi</taxon>
        <taxon>Mammalia</taxon>
        <taxon>Eutheria</taxon>
        <taxon>Euarchontoglires</taxon>
        <taxon>Glires</taxon>
        <taxon>Rodentia</taxon>
        <taxon>Myomorpha</taxon>
        <taxon>Muroidea</taxon>
        <taxon>Cricetidae</taxon>
        <taxon>Cricetinae</taxon>
        <taxon>Phodopus</taxon>
    </lineage>
</organism>
<comment type="caution">
    <text evidence="5">The sequence shown here is derived from an EMBL/GenBank/DDBJ whole genome shotgun (WGS) entry which is preliminary data.</text>
</comment>
<protein>
    <submittedName>
        <fullName evidence="5">Gm36368 protein</fullName>
    </submittedName>
</protein>
<dbReference type="SUPFAM" id="SSF100895">
    <property type="entry name" value="Kazal-type serine protease inhibitors"/>
    <property type="match status" value="1"/>
</dbReference>
<keyword evidence="6" id="KW-1185">Reference proteome</keyword>
<dbReference type="PANTHER" id="PTHR47499">
    <property type="entry name" value="SERINE PROTEASE INHIBITOR KAZAL-TYPE 7 SPINK7"/>
    <property type="match status" value="1"/>
</dbReference>
<accession>A0AAV0A1B8</accession>
<dbReference type="InterPro" id="IPR002350">
    <property type="entry name" value="Kazal_dom"/>
</dbReference>
<dbReference type="Proteomes" id="UP001152836">
    <property type="component" value="Unassembled WGS sequence"/>
</dbReference>
<comment type="subcellular location">
    <subcellularLocation>
        <location evidence="1">Secreted</location>
    </subcellularLocation>
</comment>